<sequence>GDEGETKYGDGFSKGGLWWSRSGGKGAVVT</sequence>
<proteinExistence type="predicted"/>
<accession>A0A392R124</accession>
<dbReference type="Proteomes" id="UP000265520">
    <property type="component" value="Unassembled WGS sequence"/>
</dbReference>
<feature type="non-terminal residue" evidence="2">
    <location>
        <position position="1"/>
    </location>
</feature>
<name>A0A392R124_9FABA</name>
<protein>
    <submittedName>
        <fullName evidence="2">Uncharacterized protein</fullName>
    </submittedName>
</protein>
<evidence type="ECO:0000313" key="2">
    <source>
        <dbReference type="EMBL" id="MCI30278.1"/>
    </source>
</evidence>
<evidence type="ECO:0000256" key="1">
    <source>
        <dbReference type="SAM" id="MobiDB-lite"/>
    </source>
</evidence>
<reference evidence="2 3" key="1">
    <citation type="journal article" date="2018" name="Front. Plant Sci.">
        <title>Red Clover (Trifolium pratense) and Zigzag Clover (T. medium) - A Picture of Genomic Similarities and Differences.</title>
        <authorList>
            <person name="Dluhosova J."/>
            <person name="Istvanek J."/>
            <person name="Nedelnik J."/>
            <person name="Repkova J."/>
        </authorList>
    </citation>
    <scope>NUCLEOTIDE SEQUENCE [LARGE SCALE GENOMIC DNA]</scope>
    <source>
        <strain evidence="3">cv. 10/8</strain>
        <tissue evidence="2">Leaf</tissue>
    </source>
</reference>
<dbReference type="AlphaFoldDB" id="A0A392R124"/>
<evidence type="ECO:0000313" key="3">
    <source>
        <dbReference type="Proteomes" id="UP000265520"/>
    </source>
</evidence>
<feature type="region of interest" description="Disordered" evidence="1">
    <location>
        <begin position="1"/>
        <end position="30"/>
    </location>
</feature>
<comment type="caution">
    <text evidence="2">The sequence shown here is derived from an EMBL/GenBank/DDBJ whole genome shotgun (WGS) entry which is preliminary data.</text>
</comment>
<keyword evidence="3" id="KW-1185">Reference proteome</keyword>
<organism evidence="2 3">
    <name type="scientific">Trifolium medium</name>
    <dbReference type="NCBI Taxonomy" id="97028"/>
    <lineage>
        <taxon>Eukaryota</taxon>
        <taxon>Viridiplantae</taxon>
        <taxon>Streptophyta</taxon>
        <taxon>Embryophyta</taxon>
        <taxon>Tracheophyta</taxon>
        <taxon>Spermatophyta</taxon>
        <taxon>Magnoliopsida</taxon>
        <taxon>eudicotyledons</taxon>
        <taxon>Gunneridae</taxon>
        <taxon>Pentapetalae</taxon>
        <taxon>rosids</taxon>
        <taxon>fabids</taxon>
        <taxon>Fabales</taxon>
        <taxon>Fabaceae</taxon>
        <taxon>Papilionoideae</taxon>
        <taxon>50 kb inversion clade</taxon>
        <taxon>NPAAA clade</taxon>
        <taxon>Hologalegina</taxon>
        <taxon>IRL clade</taxon>
        <taxon>Trifolieae</taxon>
        <taxon>Trifolium</taxon>
    </lineage>
</organism>
<dbReference type="EMBL" id="LXQA010178364">
    <property type="protein sequence ID" value="MCI30278.1"/>
    <property type="molecule type" value="Genomic_DNA"/>
</dbReference>